<keyword evidence="9" id="KW-1185">Reference proteome</keyword>
<feature type="transmembrane region" description="Helical" evidence="6">
    <location>
        <begin position="201"/>
        <end position="224"/>
    </location>
</feature>
<feature type="compositionally biased region" description="Polar residues" evidence="5">
    <location>
        <begin position="44"/>
        <end position="67"/>
    </location>
</feature>
<dbReference type="EMBL" id="FXZM01000004">
    <property type="protein sequence ID" value="SMY11490.1"/>
    <property type="molecule type" value="Genomic_DNA"/>
</dbReference>
<reference evidence="9" key="1">
    <citation type="submission" date="2017-03" db="EMBL/GenBank/DDBJ databases">
        <authorList>
            <person name="Monnet C."/>
        </authorList>
    </citation>
    <scope>NUCLEOTIDE SEQUENCE [LARGE SCALE GENOMIC DNA]</scope>
    <source>
        <strain evidence="9">SJ5-8</strain>
    </source>
</reference>
<dbReference type="Proteomes" id="UP000234462">
    <property type="component" value="Unassembled WGS sequence"/>
</dbReference>
<dbReference type="Pfam" id="PF05154">
    <property type="entry name" value="TM2"/>
    <property type="match status" value="1"/>
</dbReference>
<feature type="compositionally biased region" description="Polar residues" evidence="5">
    <location>
        <begin position="339"/>
        <end position="350"/>
    </location>
</feature>
<feature type="compositionally biased region" description="Gly residues" evidence="5">
    <location>
        <begin position="81"/>
        <end position="91"/>
    </location>
</feature>
<organism evidence="8 9">
    <name type="scientific">Brevibacterium jeotgali</name>
    <dbReference type="NCBI Taxonomy" id="1262550"/>
    <lineage>
        <taxon>Bacteria</taxon>
        <taxon>Bacillati</taxon>
        <taxon>Actinomycetota</taxon>
        <taxon>Actinomycetes</taxon>
        <taxon>Micrococcales</taxon>
        <taxon>Brevibacteriaceae</taxon>
        <taxon>Brevibacterium</taxon>
    </lineage>
</organism>
<accession>A0A2H1L3Y3</accession>
<keyword evidence="2 6" id="KW-0812">Transmembrane</keyword>
<feature type="region of interest" description="Disordered" evidence="5">
    <location>
        <begin position="278"/>
        <end position="353"/>
    </location>
</feature>
<dbReference type="GO" id="GO:0016020">
    <property type="term" value="C:membrane"/>
    <property type="evidence" value="ECO:0007669"/>
    <property type="project" value="UniProtKB-SubCell"/>
</dbReference>
<name>A0A2H1L3Y3_9MICO</name>
<keyword evidence="4 6" id="KW-0472">Membrane</keyword>
<protein>
    <submittedName>
        <fullName evidence="8">TM2 domain-containing protein</fullName>
    </submittedName>
</protein>
<evidence type="ECO:0000256" key="2">
    <source>
        <dbReference type="ARBA" id="ARBA00022692"/>
    </source>
</evidence>
<gene>
    <name evidence="8" type="ORF">BJEO58_01075</name>
</gene>
<proteinExistence type="predicted"/>
<feature type="compositionally biased region" description="Low complexity" evidence="5">
    <location>
        <begin position="318"/>
        <end position="337"/>
    </location>
</feature>
<dbReference type="InterPro" id="IPR007829">
    <property type="entry name" value="TM2"/>
</dbReference>
<dbReference type="PANTHER" id="PTHR21016">
    <property type="entry name" value="BETA-AMYLOID BINDING PROTEIN-RELATED"/>
    <property type="match status" value="1"/>
</dbReference>
<comment type="subcellular location">
    <subcellularLocation>
        <location evidence="1">Membrane</location>
        <topology evidence="1">Multi-pass membrane protein</topology>
    </subcellularLocation>
</comment>
<feature type="compositionally biased region" description="Acidic residues" evidence="5">
    <location>
        <begin position="291"/>
        <end position="309"/>
    </location>
</feature>
<evidence type="ECO:0000259" key="7">
    <source>
        <dbReference type="Pfam" id="PF05154"/>
    </source>
</evidence>
<evidence type="ECO:0000313" key="8">
    <source>
        <dbReference type="EMBL" id="SMY11490.1"/>
    </source>
</evidence>
<evidence type="ECO:0000256" key="3">
    <source>
        <dbReference type="ARBA" id="ARBA00022989"/>
    </source>
</evidence>
<evidence type="ECO:0000256" key="1">
    <source>
        <dbReference type="ARBA" id="ARBA00004141"/>
    </source>
</evidence>
<dbReference type="InterPro" id="IPR050932">
    <property type="entry name" value="TM2D1-3-like"/>
</dbReference>
<sequence length="513" mass="51859">MSDLSRPHLGRAAQHAARIHSAERPPAVEEEDLMSQPPYGASGSGSADNGETQYNPNTGLPLSSYGSQDDYRGDQSQFAGQYGGGQDGGGQYASQPGHYGEDAGQYGGAAPYGAQPDQYGGHYGAPPGQYGAAPDQFSSGQYGADQYGTSQYGSGPAAVGGYGAGPAQGESDKSFVVTWLLGWLLGSFGADRFYLGKIGTAIAKLLTAGGLGIWALVDLIMHLVGATKDKEGRRLTGYDQHKKKAWIITIGVWLVGIVLNIILVIVLAMTGALSFTGGAPTGSDDTTTSDSSDDNDDNADDADNADDDQQTGGGEAGAGEAPDEQPAAGGAAADWADSTYGSFEPTTASGSGADVVALPEGVTAAYVTVEDVSGEGVRTYGVDDAGEMTGSQLVGLPAGGSGSNVIGVDDYGDATGIEVTATGDWNVTVAPVSSAPALPDSGTGPGSFLYDGPGGDVTLSHDGESNFIGLQYDGISPNLVVNEIGVYEGIGTLEPGPSLVSISADGSWEFAVG</sequence>
<evidence type="ECO:0000256" key="4">
    <source>
        <dbReference type="ARBA" id="ARBA00023136"/>
    </source>
</evidence>
<keyword evidence="3 6" id="KW-1133">Transmembrane helix</keyword>
<feature type="region of interest" description="Disordered" evidence="5">
    <location>
        <begin position="1"/>
        <end position="137"/>
    </location>
</feature>
<feature type="transmembrane region" description="Helical" evidence="6">
    <location>
        <begin position="245"/>
        <end position="269"/>
    </location>
</feature>
<evidence type="ECO:0000256" key="6">
    <source>
        <dbReference type="SAM" id="Phobius"/>
    </source>
</evidence>
<evidence type="ECO:0000313" key="9">
    <source>
        <dbReference type="Proteomes" id="UP000234462"/>
    </source>
</evidence>
<feature type="domain" description="TM2" evidence="7">
    <location>
        <begin position="172"/>
        <end position="220"/>
    </location>
</feature>
<evidence type="ECO:0000256" key="5">
    <source>
        <dbReference type="SAM" id="MobiDB-lite"/>
    </source>
</evidence>
<dbReference type="PANTHER" id="PTHR21016:SF25">
    <property type="entry name" value="TM2 DOMAIN-CONTAINING PROTEIN DDB_G0277895-RELATED"/>
    <property type="match status" value="1"/>
</dbReference>
<dbReference type="AlphaFoldDB" id="A0A2H1L3Y3"/>